<feature type="domain" description="EAL" evidence="1">
    <location>
        <begin position="3"/>
        <end position="252"/>
    </location>
</feature>
<dbReference type="InterPro" id="IPR050706">
    <property type="entry name" value="Cyclic-di-GMP_PDE-like"/>
</dbReference>
<dbReference type="Pfam" id="PF00563">
    <property type="entry name" value="EAL"/>
    <property type="match status" value="1"/>
</dbReference>
<dbReference type="InterPro" id="IPR001633">
    <property type="entry name" value="EAL_dom"/>
</dbReference>
<dbReference type="EMBL" id="QJJY01000033">
    <property type="protein sequence ID" value="PXX23811.1"/>
    <property type="molecule type" value="Genomic_DNA"/>
</dbReference>
<evidence type="ECO:0000313" key="3">
    <source>
        <dbReference type="Proteomes" id="UP000247755"/>
    </source>
</evidence>
<sequence>MNDMDWAGEVFGAMREARVLLRREPIRHASGSGDVLYCECLATVVDSRGRLLRPAQFIPPLERLQLIRAFDRHVLRQAVTLLRASPDVRLGINLSGQSAAIDIAWEAVLQLIERTPEVARRLVVEITETARLDPAQGRRFAQRLRQAGCRVAIDDFGVGYGVETAIGIRTPDVIKIDASFVVAARYGEAHLARLARLVRLASELAEEVVVEGVEQPEDMAHAQQCGAKWVQGWFVTDAFASAGAEGCQEHGNGGAA</sequence>
<dbReference type="SUPFAM" id="SSF141868">
    <property type="entry name" value="EAL domain-like"/>
    <property type="match status" value="1"/>
</dbReference>
<accession>A0A318IGN6</accession>
<dbReference type="SMART" id="SM00052">
    <property type="entry name" value="EAL"/>
    <property type="match status" value="1"/>
</dbReference>
<comment type="caution">
    <text evidence="2">The sequence shown here is derived from an EMBL/GenBank/DDBJ whole genome shotgun (WGS) entry which is preliminary data.</text>
</comment>
<dbReference type="PANTHER" id="PTHR33121:SF23">
    <property type="entry name" value="CYCLIC DI-GMP PHOSPHODIESTERASE PDEB"/>
    <property type="match status" value="1"/>
</dbReference>
<organism evidence="2 3">
    <name type="scientific">Burkholderia pyrrocinia</name>
    <name type="common">Pseudomonas pyrrocinia</name>
    <dbReference type="NCBI Taxonomy" id="60550"/>
    <lineage>
        <taxon>Bacteria</taxon>
        <taxon>Pseudomonadati</taxon>
        <taxon>Pseudomonadota</taxon>
        <taxon>Betaproteobacteria</taxon>
        <taxon>Burkholderiales</taxon>
        <taxon>Burkholderiaceae</taxon>
        <taxon>Burkholderia</taxon>
        <taxon>Burkholderia cepacia complex</taxon>
    </lineage>
</organism>
<dbReference type="PROSITE" id="PS50883">
    <property type="entry name" value="EAL"/>
    <property type="match status" value="1"/>
</dbReference>
<dbReference type="InterPro" id="IPR035919">
    <property type="entry name" value="EAL_sf"/>
</dbReference>
<dbReference type="GO" id="GO:0071111">
    <property type="term" value="F:cyclic-guanylate-specific phosphodiesterase activity"/>
    <property type="evidence" value="ECO:0007669"/>
    <property type="project" value="InterPro"/>
</dbReference>
<gene>
    <name evidence="2" type="ORF">NA66_103327</name>
</gene>
<dbReference type="AlphaFoldDB" id="A0A318IGN6"/>
<dbReference type="CDD" id="cd01948">
    <property type="entry name" value="EAL"/>
    <property type="match status" value="1"/>
</dbReference>
<reference evidence="2 3" key="1">
    <citation type="submission" date="2018-05" db="EMBL/GenBank/DDBJ databases">
        <title>Comparative genomics of bacterial root endophytes of switchgrass collected from native prairies over two seasons.</title>
        <authorList>
            <person name="Tang Y."/>
        </authorList>
    </citation>
    <scope>NUCLEOTIDE SEQUENCE [LARGE SCALE GENOMIC DNA]</scope>
    <source>
        <strain evidence="2 3">NFIX32</strain>
    </source>
</reference>
<dbReference type="RefSeq" id="WP_072444794.1">
    <property type="nucleotide sequence ID" value="NZ_QJJY01000033.1"/>
</dbReference>
<dbReference type="PANTHER" id="PTHR33121">
    <property type="entry name" value="CYCLIC DI-GMP PHOSPHODIESTERASE PDEF"/>
    <property type="match status" value="1"/>
</dbReference>
<name>A0A318IGN6_BURPY</name>
<dbReference type="Proteomes" id="UP000247755">
    <property type="component" value="Unassembled WGS sequence"/>
</dbReference>
<dbReference type="Gene3D" id="3.20.20.450">
    <property type="entry name" value="EAL domain"/>
    <property type="match status" value="1"/>
</dbReference>
<evidence type="ECO:0000313" key="2">
    <source>
        <dbReference type="EMBL" id="PXX23811.1"/>
    </source>
</evidence>
<protein>
    <submittedName>
        <fullName evidence="2">EAL domain-containing protein (Putative c-di-GMP-specific phosphodiesterase class I)</fullName>
    </submittedName>
</protein>
<proteinExistence type="predicted"/>
<evidence type="ECO:0000259" key="1">
    <source>
        <dbReference type="PROSITE" id="PS50883"/>
    </source>
</evidence>